<feature type="binding site" evidence="3">
    <location>
        <position position="240"/>
    </location>
    <ligand>
        <name>NADP(+)</name>
        <dbReference type="ChEBI" id="CHEBI:58349"/>
    </ligand>
</feature>
<dbReference type="SUPFAM" id="SSF53223">
    <property type="entry name" value="Aminoacid dehydrogenase-like, N-terminal domain"/>
    <property type="match status" value="1"/>
</dbReference>
<comment type="pathway">
    <text evidence="1 3">Metabolic intermediate biosynthesis; chorismate biosynthesis; chorismate from D-erythrose 4-phosphate and phosphoenolpyruvate: step 4/7.</text>
</comment>
<comment type="catalytic activity">
    <reaction evidence="3">
        <text>shikimate + NADP(+) = 3-dehydroshikimate + NADPH + H(+)</text>
        <dbReference type="Rhea" id="RHEA:17737"/>
        <dbReference type="ChEBI" id="CHEBI:15378"/>
        <dbReference type="ChEBI" id="CHEBI:16630"/>
        <dbReference type="ChEBI" id="CHEBI:36208"/>
        <dbReference type="ChEBI" id="CHEBI:57783"/>
        <dbReference type="ChEBI" id="CHEBI:58349"/>
        <dbReference type="EC" id="1.1.1.25"/>
    </reaction>
</comment>
<keyword evidence="2 3" id="KW-0057">Aromatic amino acid biosynthesis</keyword>
<dbReference type="InterPro" id="IPR041121">
    <property type="entry name" value="SDH_C"/>
</dbReference>
<protein>
    <recommendedName>
        <fullName evidence="3">Shikimate dehydrogenase (NADP(+))</fullName>
        <shortName evidence="3">SDH</shortName>
        <ecNumber evidence="3">1.1.1.25</ecNumber>
    </recommendedName>
</protein>
<feature type="domain" description="SDH C-terminal" evidence="5">
    <location>
        <begin position="263"/>
        <end position="292"/>
    </location>
</feature>
<reference evidence="7" key="1">
    <citation type="journal article" date="2019" name="Int. J. Syst. Evol. Microbiol.">
        <title>The Global Catalogue of Microorganisms (GCM) 10K type strain sequencing project: providing services to taxonomists for standard genome sequencing and annotation.</title>
        <authorList>
            <consortium name="The Broad Institute Genomics Platform"/>
            <consortium name="The Broad Institute Genome Sequencing Center for Infectious Disease"/>
            <person name="Wu L."/>
            <person name="Ma J."/>
        </authorList>
    </citation>
    <scope>NUCLEOTIDE SEQUENCE [LARGE SCALE GENOMIC DNA]</scope>
    <source>
        <strain evidence="7">CCM 8937</strain>
    </source>
</reference>
<dbReference type="InterPro" id="IPR036291">
    <property type="entry name" value="NAD(P)-bd_dom_sf"/>
</dbReference>
<keyword evidence="3" id="KW-0028">Amino-acid biosynthesis</keyword>
<feature type="domain" description="Shikimate dehydrogenase substrate binding N-terminal" evidence="4">
    <location>
        <begin position="23"/>
        <end position="104"/>
    </location>
</feature>
<feature type="binding site" evidence="3">
    <location>
        <begin position="31"/>
        <end position="33"/>
    </location>
    <ligand>
        <name>shikimate</name>
        <dbReference type="ChEBI" id="CHEBI:36208"/>
    </ligand>
</feature>
<comment type="caution">
    <text evidence="6">The sequence shown here is derived from an EMBL/GenBank/DDBJ whole genome shotgun (WGS) entry which is preliminary data.</text>
</comment>
<organism evidence="6 7">
    <name type="scientific">Lapidilactobacillus gannanensis</name>
    <dbReference type="NCBI Taxonomy" id="2486002"/>
    <lineage>
        <taxon>Bacteria</taxon>
        <taxon>Bacillati</taxon>
        <taxon>Bacillota</taxon>
        <taxon>Bacilli</taxon>
        <taxon>Lactobacillales</taxon>
        <taxon>Lactobacillaceae</taxon>
        <taxon>Lapidilactobacillus</taxon>
    </lineage>
</organism>
<comment type="function">
    <text evidence="3">Involved in the biosynthesis of the chorismate, which leads to the biosynthesis of aromatic amino acids. Catalyzes the reversible NADPH linked reduction of 3-dehydroshikimate (DHSA) to yield shikimate (SA).</text>
</comment>
<evidence type="ECO:0000259" key="5">
    <source>
        <dbReference type="Pfam" id="PF18317"/>
    </source>
</evidence>
<dbReference type="SUPFAM" id="SSF51735">
    <property type="entry name" value="NAD(P)-binding Rossmann-fold domains"/>
    <property type="match status" value="1"/>
</dbReference>
<dbReference type="InterPro" id="IPR022893">
    <property type="entry name" value="Shikimate_DH_fam"/>
</dbReference>
<dbReference type="HAMAP" id="MF_00222">
    <property type="entry name" value="Shikimate_DH_AroE"/>
    <property type="match status" value="1"/>
</dbReference>
<gene>
    <name evidence="3" type="primary">aroE</name>
    <name evidence="6" type="ORF">ACFQ4R_09185</name>
</gene>
<dbReference type="InterPro" id="IPR046346">
    <property type="entry name" value="Aminoacid_DH-like_N_sf"/>
</dbReference>
<feature type="binding site" evidence="3">
    <location>
        <position position="102"/>
    </location>
    <ligand>
        <name>shikimate</name>
        <dbReference type="ChEBI" id="CHEBI:36208"/>
    </ligand>
</feature>
<dbReference type="Gene3D" id="3.40.50.720">
    <property type="entry name" value="NAD(P)-binding Rossmann-like Domain"/>
    <property type="match status" value="1"/>
</dbReference>
<feature type="binding site" evidence="3">
    <location>
        <position position="117"/>
    </location>
    <ligand>
        <name>shikimate</name>
        <dbReference type="ChEBI" id="CHEBI:36208"/>
    </ligand>
</feature>
<dbReference type="Pfam" id="PF08501">
    <property type="entry name" value="Shikimate_dh_N"/>
    <property type="match status" value="1"/>
</dbReference>
<dbReference type="InterPro" id="IPR013708">
    <property type="entry name" value="Shikimate_DH-bd_N"/>
</dbReference>
<accession>A0ABW4BQN0</accession>
<dbReference type="EMBL" id="JBHTOH010000087">
    <property type="protein sequence ID" value="MFD1411757.1"/>
    <property type="molecule type" value="Genomic_DNA"/>
</dbReference>
<comment type="similarity">
    <text evidence="3">Belongs to the shikimate dehydrogenase family.</text>
</comment>
<dbReference type="CDD" id="cd01065">
    <property type="entry name" value="NAD_bind_Shikimate_DH"/>
    <property type="match status" value="1"/>
</dbReference>
<dbReference type="PANTHER" id="PTHR21089:SF1">
    <property type="entry name" value="BIFUNCTIONAL 3-DEHYDROQUINATE DEHYDRATASE_SHIKIMATE DEHYDROGENASE, CHLOROPLASTIC"/>
    <property type="match status" value="1"/>
</dbReference>
<evidence type="ECO:0000313" key="7">
    <source>
        <dbReference type="Proteomes" id="UP001597191"/>
    </source>
</evidence>
<evidence type="ECO:0000256" key="1">
    <source>
        <dbReference type="ARBA" id="ARBA00004871"/>
    </source>
</evidence>
<dbReference type="Gene3D" id="3.40.50.10860">
    <property type="entry name" value="Leucine Dehydrogenase, chain A, domain 1"/>
    <property type="match status" value="1"/>
</dbReference>
<keyword evidence="3" id="KW-0560">Oxidoreductase</keyword>
<feature type="binding site" evidence="3">
    <location>
        <position position="77"/>
    </location>
    <ligand>
        <name>shikimate</name>
        <dbReference type="ChEBI" id="CHEBI:36208"/>
    </ligand>
</feature>
<keyword evidence="7" id="KW-1185">Reference proteome</keyword>
<comment type="subunit">
    <text evidence="3">Homodimer.</text>
</comment>
<proteinExistence type="inferred from homology"/>
<sequence>MPNNAEISSAPLPITGQTALYGLVAHPAHHSLSPMIHNYGFKVQQIAARYMAFDSQASAAEIATSIRALNIRGLNLSLPYKETMVPLMSELTANAQLIGAINTVKNDHGHLIGTNTDGLGLVAALTAAQVNLATQQVILLGGGATARAILLALVEAGCSQITVIQRANSQHYQQMQALLAQLQLPQVICQPWSALTNLAKTNVTLVVNATSIGFGQQQGHSPLTANWLSCLATSCQVWDVIYQPRQSALLTLAAARGLTTHNGLAMLCYQAAASFEFWTGQVFPVPPIYQLIKQK</sequence>
<dbReference type="PANTHER" id="PTHR21089">
    <property type="entry name" value="SHIKIMATE DEHYDROGENASE"/>
    <property type="match status" value="1"/>
</dbReference>
<feature type="binding site" evidence="3">
    <location>
        <position position="270"/>
    </location>
    <ligand>
        <name>shikimate</name>
        <dbReference type="ChEBI" id="CHEBI:36208"/>
    </ligand>
</feature>
<comment type="caution">
    <text evidence="3">Lacks conserved residue(s) required for the propagation of feature annotation.</text>
</comment>
<feature type="active site" description="Proton acceptor" evidence="3">
    <location>
        <position position="81"/>
    </location>
</feature>
<name>A0ABW4BQN0_9LACO</name>
<dbReference type="Proteomes" id="UP001597191">
    <property type="component" value="Unassembled WGS sequence"/>
</dbReference>
<evidence type="ECO:0000313" key="6">
    <source>
        <dbReference type="EMBL" id="MFD1411757.1"/>
    </source>
</evidence>
<evidence type="ECO:0000259" key="4">
    <source>
        <dbReference type="Pfam" id="PF08501"/>
    </source>
</evidence>
<feature type="binding site" evidence="3">
    <location>
        <position position="242"/>
    </location>
    <ligand>
        <name>shikimate</name>
        <dbReference type="ChEBI" id="CHEBI:36208"/>
    </ligand>
</feature>
<dbReference type="EC" id="1.1.1.25" evidence="3"/>
<evidence type="ECO:0000256" key="2">
    <source>
        <dbReference type="ARBA" id="ARBA00023141"/>
    </source>
</evidence>
<dbReference type="Pfam" id="PF18317">
    <property type="entry name" value="SDH_C"/>
    <property type="match status" value="1"/>
</dbReference>
<evidence type="ECO:0000256" key="3">
    <source>
        <dbReference type="HAMAP-Rule" id="MF_00222"/>
    </source>
</evidence>
<dbReference type="RefSeq" id="WP_125650072.1">
    <property type="nucleotide sequence ID" value="NZ_JBHTOH010000087.1"/>
</dbReference>
<feature type="binding site" evidence="3">
    <location>
        <position position="263"/>
    </location>
    <ligand>
        <name>NADP(+)</name>
        <dbReference type="ChEBI" id="CHEBI:58349"/>
    </ligand>
</feature>
<keyword evidence="3" id="KW-0521">NADP</keyword>